<organism evidence="1 2">
    <name type="scientific">Candidatus Termititenax persephonae</name>
    <dbReference type="NCBI Taxonomy" id="2218525"/>
    <lineage>
        <taxon>Bacteria</taxon>
        <taxon>Bacillati</taxon>
        <taxon>Candidatus Margulisiibacteriota</taxon>
        <taxon>Candidatus Termititenacia</taxon>
        <taxon>Candidatus Termititenacales</taxon>
        <taxon>Candidatus Termititenacaceae</taxon>
        <taxon>Candidatus Termititenax</taxon>
    </lineage>
</organism>
<reference evidence="1 2" key="1">
    <citation type="journal article" date="2019" name="ISME J.">
        <title>Genome analyses of uncultured TG2/ZB3 bacteria in 'Margulisbacteria' specifically attached to ectosymbiotic spirochetes of protists in the termite gut.</title>
        <authorList>
            <person name="Utami Y.D."/>
            <person name="Kuwahara H."/>
            <person name="Igai K."/>
            <person name="Murakami T."/>
            <person name="Sugaya K."/>
            <person name="Morikawa T."/>
            <person name="Nagura Y."/>
            <person name="Yuki M."/>
            <person name="Deevong P."/>
            <person name="Inoue T."/>
            <person name="Kihara K."/>
            <person name="Lo N."/>
            <person name="Yamada A."/>
            <person name="Ohkuma M."/>
            <person name="Hongoh Y."/>
        </authorList>
    </citation>
    <scope>NUCLEOTIDE SEQUENCE [LARGE SCALE GENOMIC DNA]</scope>
    <source>
        <strain evidence="1">NkOx7-02</strain>
    </source>
</reference>
<protein>
    <recommendedName>
        <fullName evidence="3">Protein kinase domain-containing protein</fullName>
    </recommendedName>
</protein>
<dbReference type="AlphaFoldDB" id="A0A388TFP4"/>
<evidence type="ECO:0000313" key="2">
    <source>
        <dbReference type="Proteomes" id="UP000275925"/>
    </source>
</evidence>
<name>A0A388TFP4_9BACT</name>
<comment type="caution">
    <text evidence="1">The sequence shown here is derived from an EMBL/GenBank/DDBJ whole genome shotgun (WGS) entry which is preliminary data.</text>
</comment>
<gene>
    <name evidence="1" type="ORF">NO2_0518</name>
</gene>
<dbReference type="AntiFam" id="ANF00011">
    <property type="entry name" value="tRNA translation"/>
</dbReference>
<dbReference type="EMBL" id="BGZO01000009">
    <property type="protein sequence ID" value="GBR75887.1"/>
    <property type="molecule type" value="Genomic_DNA"/>
</dbReference>
<evidence type="ECO:0000313" key="1">
    <source>
        <dbReference type="EMBL" id="GBR75887.1"/>
    </source>
</evidence>
<accession>A0A388TFP4</accession>
<dbReference type="Proteomes" id="UP000275925">
    <property type="component" value="Unassembled WGS sequence"/>
</dbReference>
<evidence type="ECO:0008006" key="3">
    <source>
        <dbReference type="Google" id="ProtNLM"/>
    </source>
</evidence>
<keyword evidence="2" id="KW-1185">Reference proteome</keyword>
<sequence length="300" mass="33674">MSRFNLKFINFTEPYNPSVLANILHNYAFFKSPVDKLQEELSIVDNYKKHPAFLDLGRTVRVFALSLDGTPYAVRLISQDIRQQHFYARLCGGSLAANLPGLERIVAASLDTHVTVSHLMPGQKLAKLPAEELAFISTEQIAKLIDSLVLAYESGVLIDTSPSNLFYDRRAGFGIIDYISVGGLSYSLGYLLAAVIRGFNFDFEHRIRNMTRAAVSPQNIENFCAAKIQIISLYLQAAKERLSTKDFQITISATKIMLTTLKRMAKYYGINLYWSEWRDSNPRPLAPHASTLANCATPRL</sequence>
<proteinExistence type="predicted"/>